<dbReference type="AlphaFoldDB" id="A0A7J9BJR5"/>
<dbReference type="Proteomes" id="UP000593579">
    <property type="component" value="Unassembled WGS sequence"/>
</dbReference>
<name>A0A7J9BJR5_GOSGO</name>
<dbReference type="EMBL" id="JABEZY010000004">
    <property type="protein sequence ID" value="MBA0736404.1"/>
    <property type="molecule type" value="Genomic_DNA"/>
</dbReference>
<proteinExistence type="predicted"/>
<protein>
    <submittedName>
        <fullName evidence="1">Uncharacterized protein</fullName>
    </submittedName>
</protein>
<feature type="non-terminal residue" evidence="1">
    <location>
        <position position="1"/>
    </location>
</feature>
<evidence type="ECO:0000313" key="2">
    <source>
        <dbReference type="Proteomes" id="UP000593579"/>
    </source>
</evidence>
<sequence length="61" mass="7148">FGVFSTEVHGGSINVKPPAEKLVDILWSKQWAVEVKMYIQNKLMVLRKWEPNLQKLDFSHH</sequence>
<gene>
    <name evidence="1" type="ORF">Gogos_009960</name>
</gene>
<keyword evidence="2" id="KW-1185">Reference proteome</keyword>
<comment type="caution">
    <text evidence="1">The sequence shown here is derived from an EMBL/GenBank/DDBJ whole genome shotgun (WGS) entry which is preliminary data.</text>
</comment>
<evidence type="ECO:0000313" key="1">
    <source>
        <dbReference type="EMBL" id="MBA0736404.1"/>
    </source>
</evidence>
<accession>A0A7J9BJR5</accession>
<feature type="non-terminal residue" evidence="1">
    <location>
        <position position="61"/>
    </location>
</feature>
<reference evidence="1 2" key="1">
    <citation type="journal article" date="2019" name="Genome Biol. Evol.">
        <title>Insights into the evolution of the New World diploid cottons (Gossypium, subgenus Houzingenia) based on genome sequencing.</title>
        <authorList>
            <person name="Grover C.E."/>
            <person name="Arick M.A. 2nd"/>
            <person name="Thrash A."/>
            <person name="Conover J.L."/>
            <person name="Sanders W.S."/>
            <person name="Peterson D.G."/>
            <person name="Frelichowski J.E."/>
            <person name="Scheffler J.A."/>
            <person name="Scheffler B.E."/>
            <person name="Wendel J.F."/>
        </authorList>
    </citation>
    <scope>NUCLEOTIDE SEQUENCE [LARGE SCALE GENOMIC DNA]</scope>
    <source>
        <strain evidence="1">5</strain>
        <tissue evidence="1">Leaf</tissue>
    </source>
</reference>
<organism evidence="1 2">
    <name type="scientific">Gossypium gossypioides</name>
    <name type="common">Mexican cotton</name>
    <name type="synonym">Selera gossypioides</name>
    <dbReference type="NCBI Taxonomy" id="34282"/>
    <lineage>
        <taxon>Eukaryota</taxon>
        <taxon>Viridiplantae</taxon>
        <taxon>Streptophyta</taxon>
        <taxon>Embryophyta</taxon>
        <taxon>Tracheophyta</taxon>
        <taxon>Spermatophyta</taxon>
        <taxon>Magnoliopsida</taxon>
        <taxon>eudicotyledons</taxon>
        <taxon>Gunneridae</taxon>
        <taxon>Pentapetalae</taxon>
        <taxon>rosids</taxon>
        <taxon>malvids</taxon>
        <taxon>Malvales</taxon>
        <taxon>Malvaceae</taxon>
        <taxon>Malvoideae</taxon>
        <taxon>Gossypium</taxon>
    </lineage>
</organism>